<dbReference type="EMBL" id="JXJN01021082">
    <property type="status" value="NOT_ANNOTATED_CDS"/>
    <property type="molecule type" value="Genomic_DNA"/>
</dbReference>
<keyword evidence="1" id="KW-1133">Transmembrane helix</keyword>
<feature type="transmembrane region" description="Helical" evidence="1">
    <location>
        <begin position="73"/>
        <end position="92"/>
    </location>
</feature>
<dbReference type="EMBL" id="JXJN01021079">
    <property type="status" value="NOT_ANNOTATED_CDS"/>
    <property type="molecule type" value="Genomic_DNA"/>
</dbReference>
<proteinExistence type="predicted"/>
<reference evidence="3" key="1">
    <citation type="submission" date="2015-01" db="EMBL/GenBank/DDBJ databases">
        <authorList>
            <person name="Aksoy S."/>
            <person name="Warren W."/>
            <person name="Wilson R.K."/>
        </authorList>
    </citation>
    <scope>NUCLEOTIDE SEQUENCE [LARGE SCALE GENOMIC DNA]</scope>
    <source>
        <strain evidence="3">IAEA</strain>
    </source>
</reference>
<keyword evidence="1" id="KW-0812">Transmembrane</keyword>
<keyword evidence="3" id="KW-1185">Reference proteome</keyword>
<dbReference type="EMBL" id="JXJN01021078">
    <property type="status" value="NOT_ANNOTATED_CDS"/>
    <property type="molecule type" value="Genomic_DNA"/>
</dbReference>
<name>A0A1B0BV42_9MUSC</name>
<dbReference type="EnsemblMetazoa" id="GPPI041399-RA">
    <property type="protein sequence ID" value="GPPI041399-PA"/>
    <property type="gene ID" value="GPPI041399"/>
</dbReference>
<protein>
    <submittedName>
        <fullName evidence="2">Uncharacterized protein</fullName>
    </submittedName>
</protein>
<dbReference type="AlphaFoldDB" id="A0A1B0BV42"/>
<dbReference type="EMBL" id="JXJN01021080">
    <property type="status" value="NOT_ANNOTATED_CDS"/>
    <property type="molecule type" value="Genomic_DNA"/>
</dbReference>
<dbReference type="Proteomes" id="UP000092460">
    <property type="component" value="Unassembled WGS sequence"/>
</dbReference>
<sequence>MHSPLTRSWLIKYFIYLEGQDEAEKLQASCPLSSNSPTATLRSKPQQSSLLFFKLMLMNTCTCKKLLTLNYQYFKDVLILTVVIITTTVIISNKCVGSSGDW</sequence>
<reference evidence="2" key="2">
    <citation type="submission" date="2020-05" db="UniProtKB">
        <authorList>
            <consortium name="EnsemblMetazoa"/>
        </authorList>
    </citation>
    <scope>IDENTIFICATION</scope>
    <source>
        <strain evidence="2">IAEA</strain>
    </source>
</reference>
<evidence type="ECO:0000313" key="2">
    <source>
        <dbReference type="EnsemblMetazoa" id="GPPI041399-PA"/>
    </source>
</evidence>
<dbReference type="VEuPathDB" id="VectorBase:GPPI041399"/>
<keyword evidence="1" id="KW-0472">Membrane</keyword>
<dbReference type="EMBL" id="JXJN01021081">
    <property type="status" value="NOT_ANNOTATED_CDS"/>
    <property type="molecule type" value="Genomic_DNA"/>
</dbReference>
<evidence type="ECO:0000256" key="1">
    <source>
        <dbReference type="SAM" id="Phobius"/>
    </source>
</evidence>
<organism evidence="2 3">
    <name type="scientific">Glossina palpalis gambiensis</name>
    <dbReference type="NCBI Taxonomy" id="67801"/>
    <lineage>
        <taxon>Eukaryota</taxon>
        <taxon>Metazoa</taxon>
        <taxon>Ecdysozoa</taxon>
        <taxon>Arthropoda</taxon>
        <taxon>Hexapoda</taxon>
        <taxon>Insecta</taxon>
        <taxon>Pterygota</taxon>
        <taxon>Neoptera</taxon>
        <taxon>Endopterygota</taxon>
        <taxon>Diptera</taxon>
        <taxon>Brachycera</taxon>
        <taxon>Muscomorpha</taxon>
        <taxon>Hippoboscoidea</taxon>
        <taxon>Glossinidae</taxon>
        <taxon>Glossina</taxon>
    </lineage>
</organism>
<evidence type="ECO:0000313" key="3">
    <source>
        <dbReference type="Proteomes" id="UP000092460"/>
    </source>
</evidence>
<accession>A0A1B0BV42</accession>